<dbReference type="EMBL" id="JANCMU010000003">
    <property type="protein sequence ID" value="MDG4946170.1"/>
    <property type="molecule type" value="Genomic_DNA"/>
</dbReference>
<protein>
    <submittedName>
        <fullName evidence="2">Uncharacterized protein</fullName>
    </submittedName>
</protein>
<evidence type="ECO:0000256" key="1">
    <source>
        <dbReference type="SAM" id="Phobius"/>
    </source>
</evidence>
<accession>A0A9X4RVU4</accession>
<name>A0A9X4RVU4_9FLAO</name>
<feature type="transmembrane region" description="Helical" evidence="1">
    <location>
        <begin position="6"/>
        <end position="24"/>
    </location>
</feature>
<dbReference type="Proteomes" id="UP001152599">
    <property type="component" value="Unassembled WGS sequence"/>
</dbReference>
<evidence type="ECO:0000313" key="2">
    <source>
        <dbReference type="EMBL" id="MDG4946170.1"/>
    </source>
</evidence>
<feature type="transmembrane region" description="Helical" evidence="1">
    <location>
        <begin position="36"/>
        <end position="54"/>
    </location>
</feature>
<dbReference type="AlphaFoldDB" id="A0A9X4RVU4"/>
<comment type="caution">
    <text evidence="2">The sequence shown here is derived from an EMBL/GenBank/DDBJ whole genome shotgun (WGS) entry which is preliminary data.</text>
</comment>
<organism evidence="2 3">
    <name type="scientific">Profundicola chukchiensis</name>
    <dbReference type="NCBI Taxonomy" id="2961959"/>
    <lineage>
        <taxon>Bacteria</taxon>
        <taxon>Pseudomonadati</taxon>
        <taxon>Bacteroidota</taxon>
        <taxon>Flavobacteriia</taxon>
        <taxon>Flavobacteriales</taxon>
        <taxon>Weeksellaceae</taxon>
        <taxon>Profundicola</taxon>
    </lineage>
</organism>
<reference evidence="2" key="1">
    <citation type="submission" date="2022-07" db="EMBL/GenBank/DDBJ databases">
        <title>Description and genome-wide analysis of Profundicola chukchiensis gen. nov., sp. nov., marine bacteria isolated from bottom sediments of the Chukchi Sea.</title>
        <authorList>
            <person name="Romanenko L."/>
            <person name="Otstavnykh N."/>
            <person name="Kurilenko V."/>
            <person name="Eremeev V."/>
            <person name="Velansky P."/>
            <person name="Mikhailov V."/>
            <person name="Isaeva M."/>
        </authorList>
    </citation>
    <scope>NUCLEOTIDE SEQUENCE</scope>
    <source>
        <strain evidence="2">KMM 9713</strain>
    </source>
</reference>
<dbReference type="RefSeq" id="WP_304420650.1">
    <property type="nucleotide sequence ID" value="NZ_JANCMU010000003.1"/>
</dbReference>
<evidence type="ECO:0000313" key="3">
    <source>
        <dbReference type="Proteomes" id="UP001152599"/>
    </source>
</evidence>
<keyword evidence="1" id="KW-0812">Transmembrane</keyword>
<keyword evidence="1" id="KW-1133">Transmembrane helix</keyword>
<keyword evidence="1" id="KW-0472">Membrane</keyword>
<gene>
    <name evidence="2" type="ORF">NMK71_07060</name>
</gene>
<proteinExistence type="predicted"/>
<keyword evidence="3" id="KW-1185">Reference proteome</keyword>
<sequence length="61" mass="7212">MSDLFSNKYFQLVIALVIIGLLIYRMMNFEDQVTDYIRIGALSFVLLIALPRLIKRFRDEN</sequence>